<accession>A0A0D6PBI4</accession>
<evidence type="ECO:0000313" key="1">
    <source>
        <dbReference type="EMBL" id="GAN78219.1"/>
    </source>
</evidence>
<dbReference type="AlphaFoldDB" id="A0A0D6PBI4"/>
<protein>
    <recommendedName>
        <fullName evidence="3">Flagellar biosynthesis regulatory protein FlaF</fullName>
    </recommendedName>
</protein>
<dbReference type="RefSeq" id="WP_048862699.1">
    <property type="nucleotide sequence ID" value="NZ_BANB01000688.1"/>
</dbReference>
<dbReference type="Proteomes" id="UP000032680">
    <property type="component" value="Unassembled WGS sequence"/>
</dbReference>
<dbReference type="InterPro" id="IPR010845">
    <property type="entry name" value="FlaF"/>
</dbReference>
<dbReference type="GO" id="GO:0044781">
    <property type="term" value="P:bacterial-type flagellum organization"/>
    <property type="evidence" value="ECO:0007669"/>
    <property type="project" value="InterPro"/>
</dbReference>
<comment type="caution">
    <text evidence="1">The sequence shown here is derived from an EMBL/GenBank/DDBJ whole genome shotgun (WGS) entry which is preliminary data.</text>
</comment>
<name>A0A0D6PBI4_9PROT</name>
<organism evidence="1 2">
    <name type="scientific">Acidisphaera rubrifaciens HS-AP3</name>
    <dbReference type="NCBI Taxonomy" id="1231350"/>
    <lineage>
        <taxon>Bacteria</taxon>
        <taxon>Pseudomonadati</taxon>
        <taxon>Pseudomonadota</taxon>
        <taxon>Alphaproteobacteria</taxon>
        <taxon>Acetobacterales</taxon>
        <taxon>Acetobacteraceae</taxon>
        <taxon>Acidisphaera</taxon>
    </lineage>
</organism>
<reference evidence="1 2" key="1">
    <citation type="submission" date="2012-11" db="EMBL/GenBank/DDBJ databases">
        <title>Whole genome sequence of Acidisphaera rubrifaciens HS-AP3.</title>
        <authorList>
            <person name="Azuma Y."/>
            <person name="Higashiura N."/>
            <person name="Hirakawa H."/>
            <person name="Matsushita K."/>
        </authorList>
    </citation>
    <scope>NUCLEOTIDE SEQUENCE [LARGE SCALE GENOMIC DNA]</scope>
    <source>
        <strain evidence="1 2">HS-AP3</strain>
    </source>
</reference>
<dbReference type="EMBL" id="BANB01000688">
    <property type="protein sequence ID" value="GAN78219.1"/>
    <property type="molecule type" value="Genomic_DNA"/>
</dbReference>
<evidence type="ECO:0000313" key="2">
    <source>
        <dbReference type="Proteomes" id="UP000032680"/>
    </source>
</evidence>
<dbReference type="OrthoDB" id="9808944at2"/>
<gene>
    <name evidence="1" type="ORF">Asru_0689_07</name>
</gene>
<proteinExistence type="predicted"/>
<evidence type="ECO:0008006" key="3">
    <source>
        <dbReference type="Google" id="ProtNLM"/>
    </source>
</evidence>
<sequence length="125" mass="13545">MADHRHAAQAYQTASSNRSLREQEADVFRRANGALRACRGGDGLVRARALADNRRLWLLVSDLVIDPENALPIDLRAAIASVGRAVQREMQRPEPDFDFLIAVNENIAAGLSRTAPAAAPAKMSA</sequence>
<dbReference type="Pfam" id="PF07309">
    <property type="entry name" value="FlaF"/>
    <property type="match status" value="1"/>
</dbReference>
<keyword evidence="2" id="KW-1185">Reference proteome</keyword>